<dbReference type="GO" id="GO:0050832">
    <property type="term" value="P:defense response to fungus"/>
    <property type="evidence" value="ECO:0007669"/>
    <property type="project" value="UniProtKB-ARBA"/>
</dbReference>
<dbReference type="PROSITE" id="PS51450">
    <property type="entry name" value="LRR"/>
    <property type="match status" value="1"/>
</dbReference>
<keyword evidence="9 14" id="KW-0472">Membrane</keyword>
<keyword evidence="3" id="KW-1003">Cell membrane</keyword>
<comment type="subunit">
    <text evidence="13">Interacts with EIX elicitor protein.</text>
</comment>
<keyword evidence="6 15" id="KW-0732">Signal</keyword>
<sequence length="1032" mass="115748">MDKRKYPRLDHFLVTWSLLLLQTALGLTSREVNKTMCIQKERDALLEFKRGLIDDFDRLSTWGDEEDKKECCKWKGIECDKRSGHVTVLDLHTEVSCPVRSCFAPMLTGKLSPSLLELHHLNYLDLSHNGFDKIEIPRFISSLKRLEYLNLSSSDFSGVIPTQLKNLTSLRILDLGNNNQLIVKDLGWLSYLSSLEILRLGGNDFQASNWFQEITKVPSLKELDLSVCGLSKFVPSPADLVKSSLISLSVLHLCCNQFTSSAEYSWLFNFSTSLTSIDLSNNQLDGPIDDRFGSLMYLEHLKLADQFNLKGVGVPSSFGNLTRLRYLDISSTRTYQWLPELFLRLSGSRKTLEVLGLNDNSMFGSLVNVTRFSALKRLYLQNNVLNGFFMERFGQVSSLEYLDLSDNQMRGSLPDLALFPSMRELHLGSNQFQGRIPQGIGKLSQLRILDVSSNRLEGLPESMGQLSNLESFDASYNALKGTITESHLSNLSSLVYLDLSFNSLALKTSFDWLPPFQLQFINLPSCNLGPSFPKWLQSQNNYTVLDISLANLSDALPSWFSDLPLNLKILNLSNNHISGRVSEFIVNKQDYMVIDLSSNNFSGPLPLVPINVRIFYLHKNKFSGSTSSICKSTTGGATSVDLSHNQFSGELPDCWMNMSNLVVLNLAYNNFSGKLPQSLGSLESLEALYIRQNSFNGMLPSFSQCQSLQILDLGGNKLTGRIPAWIGNDLLNLRILSLRFNKFYGSIPSIICQLQFLQILDISANGLSGKIPQCFNNFTLLHQENGSGESMEFLVQLDYLPRSYLYIGNLLVQWKNQEAEYKNPLLYLKAIDLSSNKLVGNIPKEIAEMRGLKSLNLSRNDLNGSIIEGIGQMKMLESLDLSRNQLSGMIPKGLANLTFIGVLDLSNNHLSGRIPSSTQLQTFETSSYSGNAQLCGPPLEECPGFAPPSPRINHGSNINPQELGDDDEFPSLEFYISMVLGFFVAFWGILGCLIVNRAWRNAYFTFLMDTKNWLAMISRVCFTRLKGKLRAS</sequence>
<dbReference type="InterPro" id="IPR046956">
    <property type="entry name" value="RLP23-like"/>
</dbReference>
<dbReference type="GO" id="GO:0005886">
    <property type="term" value="C:plasma membrane"/>
    <property type="evidence" value="ECO:0007669"/>
    <property type="project" value="UniProtKB-SubCell"/>
</dbReference>
<dbReference type="EMBL" id="MG010653">
    <property type="protein sequence ID" value="AUT14025.1"/>
    <property type="molecule type" value="mRNA"/>
</dbReference>
<dbReference type="SMR" id="A0A2I8B6R0"/>
<dbReference type="Pfam" id="PF13855">
    <property type="entry name" value="LRR_8"/>
    <property type="match status" value="4"/>
</dbReference>
<keyword evidence="4" id="KW-0433">Leucine-rich repeat</keyword>
<dbReference type="AlphaFoldDB" id="A0A2I8B6R0"/>
<dbReference type="InterPro" id="IPR001611">
    <property type="entry name" value="Leu-rich_rpt"/>
</dbReference>
<evidence type="ECO:0000256" key="11">
    <source>
        <dbReference type="ARBA" id="ARBA00023180"/>
    </source>
</evidence>
<evidence type="ECO:0000256" key="15">
    <source>
        <dbReference type="SAM" id="SignalP"/>
    </source>
</evidence>
<dbReference type="Pfam" id="PF08263">
    <property type="entry name" value="LRRNT_2"/>
    <property type="match status" value="1"/>
</dbReference>
<evidence type="ECO:0000256" key="12">
    <source>
        <dbReference type="ARBA" id="ARBA00053416"/>
    </source>
</evidence>
<keyword evidence="5 14" id="KW-0812">Transmembrane</keyword>
<dbReference type="SMART" id="SM00364">
    <property type="entry name" value="LRR_BAC"/>
    <property type="match status" value="3"/>
</dbReference>
<dbReference type="SUPFAM" id="SSF52047">
    <property type="entry name" value="RNI-like"/>
    <property type="match status" value="1"/>
</dbReference>
<accession>A0A2I8B6R0</accession>
<dbReference type="InterPro" id="IPR013210">
    <property type="entry name" value="LRR_N_plant-typ"/>
</dbReference>
<dbReference type="FunFam" id="3.80.10.10:FF:000920">
    <property type="entry name" value="mRNA, clone: RTFL01-33-G14"/>
    <property type="match status" value="1"/>
</dbReference>
<evidence type="ECO:0000256" key="10">
    <source>
        <dbReference type="ARBA" id="ARBA00023170"/>
    </source>
</evidence>
<dbReference type="SMART" id="SM00365">
    <property type="entry name" value="LRR_SD22"/>
    <property type="match status" value="8"/>
</dbReference>
<feature type="domain" description="Leucine-rich repeat-containing N-terminal plant-type" evidence="16">
    <location>
        <begin position="39"/>
        <end position="80"/>
    </location>
</feature>
<evidence type="ECO:0000256" key="9">
    <source>
        <dbReference type="ARBA" id="ARBA00023136"/>
    </source>
</evidence>
<dbReference type="PRINTS" id="PR00019">
    <property type="entry name" value="LEURICHRPT"/>
</dbReference>
<dbReference type="Gene3D" id="3.80.10.10">
    <property type="entry name" value="Ribonuclease Inhibitor"/>
    <property type="match status" value="5"/>
</dbReference>
<gene>
    <name evidence="17" type="primary">RXEGL1</name>
</gene>
<evidence type="ECO:0000256" key="1">
    <source>
        <dbReference type="ARBA" id="ARBA00004251"/>
    </source>
</evidence>
<feature type="chain" id="PRO_5014372085" evidence="15">
    <location>
        <begin position="27"/>
        <end position="1032"/>
    </location>
</feature>
<organism evidence="17">
    <name type="scientific">Nicotiana benthamiana</name>
    <dbReference type="NCBI Taxonomy" id="4100"/>
    <lineage>
        <taxon>Eukaryota</taxon>
        <taxon>Viridiplantae</taxon>
        <taxon>Streptophyta</taxon>
        <taxon>Embryophyta</taxon>
        <taxon>Tracheophyta</taxon>
        <taxon>Spermatophyta</taxon>
        <taxon>Magnoliopsida</taxon>
        <taxon>eudicotyledons</taxon>
        <taxon>Gunneridae</taxon>
        <taxon>Pentapetalae</taxon>
        <taxon>asterids</taxon>
        <taxon>lamiids</taxon>
        <taxon>Solanales</taxon>
        <taxon>Solanaceae</taxon>
        <taxon>Nicotianoideae</taxon>
        <taxon>Nicotianeae</taxon>
        <taxon>Nicotiana</taxon>
    </lineage>
</organism>
<evidence type="ECO:0000256" key="5">
    <source>
        <dbReference type="ARBA" id="ARBA00022692"/>
    </source>
</evidence>
<feature type="signal peptide" evidence="15">
    <location>
        <begin position="1"/>
        <end position="26"/>
    </location>
</feature>
<dbReference type="SMART" id="SM00369">
    <property type="entry name" value="LRR_TYP"/>
    <property type="match status" value="11"/>
</dbReference>
<dbReference type="PANTHER" id="PTHR48063:SF103">
    <property type="entry name" value="LEUCINE-RICH RECEPTOR-LIKE KINASE FAMILY PROTEIN"/>
    <property type="match status" value="1"/>
</dbReference>
<keyword evidence="7" id="KW-0677">Repeat</keyword>
<dbReference type="InterPro" id="IPR032675">
    <property type="entry name" value="LRR_dom_sf"/>
</dbReference>
<dbReference type="FunFam" id="3.80.10.10:FF:001488">
    <property type="entry name" value="Receptor-like protein EIX1"/>
    <property type="match status" value="1"/>
</dbReference>
<evidence type="ECO:0000256" key="3">
    <source>
        <dbReference type="ARBA" id="ARBA00022475"/>
    </source>
</evidence>
<evidence type="ECO:0000256" key="8">
    <source>
        <dbReference type="ARBA" id="ARBA00022989"/>
    </source>
</evidence>
<protein>
    <submittedName>
        <fullName evidence="17">Membrane-localized LRR receptor-like protein</fullName>
    </submittedName>
</protein>
<evidence type="ECO:0000256" key="2">
    <source>
        <dbReference type="ARBA" id="ARBA00009592"/>
    </source>
</evidence>
<feature type="transmembrane region" description="Helical" evidence="14">
    <location>
        <begin position="974"/>
        <end position="995"/>
    </location>
</feature>
<keyword evidence="10 17" id="KW-0675">Receptor</keyword>
<evidence type="ECO:0000256" key="7">
    <source>
        <dbReference type="ARBA" id="ARBA00022737"/>
    </source>
</evidence>
<keyword evidence="11" id="KW-0325">Glycoprotein</keyword>
<comment type="similarity">
    <text evidence="2">Belongs to the RLP family.</text>
</comment>
<dbReference type="SUPFAM" id="SSF52058">
    <property type="entry name" value="L domain-like"/>
    <property type="match status" value="2"/>
</dbReference>
<name>A0A2I8B6R0_NICBE</name>
<proteinExistence type="evidence at transcript level"/>
<evidence type="ECO:0000259" key="16">
    <source>
        <dbReference type="Pfam" id="PF08263"/>
    </source>
</evidence>
<dbReference type="Pfam" id="PF00560">
    <property type="entry name" value="LRR_1"/>
    <property type="match status" value="8"/>
</dbReference>
<evidence type="ECO:0000256" key="6">
    <source>
        <dbReference type="ARBA" id="ARBA00022729"/>
    </source>
</evidence>
<evidence type="ECO:0000313" key="17">
    <source>
        <dbReference type="EMBL" id="AUT14025.1"/>
    </source>
</evidence>
<evidence type="ECO:0000256" key="14">
    <source>
        <dbReference type="SAM" id="Phobius"/>
    </source>
</evidence>
<evidence type="ECO:0000256" key="4">
    <source>
        <dbReference type="ARBA" id="ARBA00022614"/>
    </source>
</evidence>
<comment type="function">
    <text evidence="12">Involved in plant defense. Confers resistance to the fungal pathogen T.viride through recognition of the EIX elicitor protein.</text>
</comment>
<comment type="subcellular location">
    <subcellularLocation>
        <location evidence="1">Cell membrane</location>
        <topology evidence="1">Single-pass type I membrane protein</topology>
    </subcellularLocation>
</comment>
<dbReference type="Pfam" id="PF13516">
    <property type="entry name" value="LRR_6"/>
    <property type="match status" value="1"/>
</dbReference>
<dbReference type="InterPro" id="IPR003591">
    <property type="entry name" value="Leu-rich_rpt_typical-subtyp"/>
</dbReference>
<dbReference type="PANTHER" id="PTHR48063">
    <property type="entry name" value="LRR RECEPTOR-LIKE KINASE"/>
    <property type="match status" value="1"/>
</dbReference>
<reference evidence="17" key="1">
    <citation type="journal article" date="2018" name="Nat. Commun.">
        <title>Leucine-rich repeat receptor-like gene screen reveals that Nicotiana RXEG1 regulates glycoside hydrolase 12 MAMP detection.</title>
        <authorList>
            <person name="Wang Y."/>
            <person name="Xu Y."/>
            <person name="Sun Y."/>
            <person name="Wang H."/>
            <person name="Qi J."/>
            <person name="Wan B."/>
            <person name="Ye W."/>
            <person name="Lin Y."/>
            <person name="Shao Y."/>
            <person name="Dong S."/>
            <person name="Tyler B.M."/>
            <person name="Wang Y."/>
        </authorList>
    </citation>
    <scope>NUCLEOTIDE SEQUENCE</scope>
</reference>
<keyword evidence="8 14" id="KW-1133">Transmembrane helix</keyword>
<evidence type="ECO:0000256" key="13">
    <source>
        <dbReference type="ARBA" id="ARBA00063878"/>
    </source>
</evidence>